<dbReference type="GO" id="GO:0016757">
    <property type="term" value="F:glycosyltransferase activity"/>
    <property type="evidence" value="ECO:0007669"/>
    <property type="project" value="UniProtKB-KW"/>
</dbReference>
<evidence type="ECO:0000256" key="2">
    <source>
        <dbReference type="ARBA" id="ARBA00022676"/>
    </source>
</evidence>
<evidence type="ECO:0000313" key="10">
    <source>
        <dbReference type="EMBL" id="MFC5056123.1"/>
    </source>
</evidence>
<evidence type="ECO:0000313" key="11">
    <source>
        <dbReference type="Proteomes" id="UP001595833"/>
    </source>
</evidence>
<keyword evidence="5 9" id="KW-1133">Transmembrane helix</keyword>
<feature type="transmembrane region" description="Helical" evidence="9">
    <location>
        <begin position="220"/>
        <end position="237"/>
    </location>
</feature>
<feature type="transmembrane region" description="Helical" evidence="9">
    <location>
        <begin position="355"/>
        <end position="374"/>
    </location>
</feature>
<feature type="compositionally biased region" description="Low complexity" evidence="8">
    <location>
        <begin position="1"/>
        <end position="13"/>
    </location>
</feature>
<dbReference type="Pfam" id="PF26314">
    <property type="entry name" value="MptA_B_family"/>
    <property type="match status" value="1"/>
</dbReference>
<organism evidence="10 11">
    <name type="scientific">Saccharothrix xinjiangensis</name>
    <dbReference type="NCBI Taxonomy" id="204798"/>
    <lineage>
        <taxon>Bacteria</taxon>
        <taxon>Bacillati</taxon>
        <taxon>Actinomycetota</taxon>
        <taxon>Actinomycetes</taxon>
        <taxon>Pseudonocardiales</taxon>
        <taxon>Pseudonocardiaceae</taxon>
        <taxon>Saccharothrix</taxon>
    </lineage>
</organism>
<feature type="transmembrane region" description="Helical" evidence="9">
    <location>
        <begin position="479"/>
        <end position="497"/>
    </location>
</feature>
<sequence length="514" mass="51578">MSLSTAGRPAPVAGPRPPDRPSGSPGARSHDRLRWTGFGGVLLLTGAAWAGVSSSPSSAAATLSLAAGVTGVGLLVLSWALLGRVLATGPARPSARGLTRTLALWCAPLLVAPPLFSGDVFSYLAQGEVAARGLDPNAVGPAQGLGAASEVVGRVGEHWRDTPSPYGPVFGAVERLVAQVSAGDPVTGVLLHRLTGVLGLVLVVWAVPRLAAAAGASRRGALWLGVLNPLVPWHLVAGAHNDSLMLGLMLAGTAIALDALGTPGTRGARVEWWPLALGVVLIALGAQVKLPALVALAVVGTALARRRGGRPGDFLLAGLGMVAAFAVVSVAVSSATGLGFGWVGALGTSGRVSSWLAPTNWFGFLVGGAGSAFGAPLAPAAMVIGKVVGAALVVCGIGVVLRRQLGGRVDGVTALGLALGLVVAFGPVVQPWYLLWAVAPLAATRLPARARTGLGALVAVFAVLVPPLAGDFTGRVGQLVLGYAVAALLVGMAFPLLREDRAPAYVRRAGAARA</sequence>
<feature type="transmembrane region" description="Helical" evidence="9">
    <location>
        <begin position="33"/>
        <end position="52"/>
    </location>
</feature>
<feature type="transmembrane region" description="Helical" evidence="9">
    <location>
        <begin position="272"/>
        <end position="302"/>
    </location>
</feature>
<evidence type="ECO:0000256" key="1">
    <source>
        <dbReference type="ARBA" id="ARBA00004141"/>
    </source>
</evidence>
<feature type="transmembrane region" description="Helical" evidence="9">
    <location>
        <begin position="58"/>
        <end position="82"/>
    </location>
</feature>
<gene>
    <name evidence="10" type="primary">mptB</name>
    <name evidence="10" type="ORF">ACFPFM_20485</name>
</gene>
<feature type="region of interest" description="Disordered" evidence="8">
    <location>
        <begin position="1"/>
        <end position="31"/>
    </location>
</feature>
<dbReference type="NCBIfam" id="NF038066">
    <property type="entry name" value="MptB"/>
    <property type="match status" value="1"/>
</dbReference>
<feature type="transmembrane region" description="Helical" evidence="9">
    <location>
        <begin position="314"/>
        <end position="343"/>
    </location>
</feature>
<comment type="caution">
    <text evidence="10">The sequence shown here is derived from an EMBL/GenBank/DDBJ whole genome shotgun (WGS) entry which is preliminary data.</text>
</comment>
<evidence type="ECO:0000256" key="5">
    <source>
        <dbReference type="ARBA" id="ARBA00022989"/>
    </source>
</evidence>
<reference evidence="11" key="1">
    <citation type="journal article" date="2019" name="Int. J. Syst. Evol. Microbiol.">
        <title>The Global Catalogue of Microorganisms (GCM) 10K type strain sequencing project: providing services to taxonomists for standard genome sequencing and annotation.</title>
        <authorList>
            <consortium name="The Broad Institute Genomics Platform"/>
            <consortium name="The Broad Institute Genome Sequencing Center for Infectious Disease"/>
            <person name="Wu L."/>
            <person name="Ma J."/>
        </authorList>
    </citation>
    <scope>NUCLEOTIDE SEQUENCE [LARGE SCALE GENOMIC DNA]</scope>
    <source>
        <strain evidence="11">KCTC 12848</strain>
    </source>
</reference>
<keyword evidence="3" id="KW-0808">Transferase</keyword>
<feature type="transmembrane region" description="Helical" evidence="9">
    <location>
        <begin position="102"/>
        <end position="125"/>
    </location>
</feature>
<evidence type="ECO:0000256" key="9">
    <source>
        <dbReference type="SAM" id="Phobius"/>
    </source>
</evidence>
<keyword evidence="11" id="KW-1185">Reference proteome</keyword>
<evidence type="ECO:0000256" key="6">
    <source>
        <dbReference type="ARBA" id="ARBA00023136"/>
    </source>
</evidence>
<keyword evidence="6 9" id="KW-0472">Membrane</keyword>
<accession>A0ABV9Y0B1</accession>
<keyword evidence="4 9" id="KW-0812">Transmembrane</keyword>
<protein>
    <submittedName>
        <fullName evidence="10">Polyprenol phosphomannose-dependent alpha 1,6 mannosyltransferase MptB</fullName>
    </submittedName>
</protein>
<dbReference type="Proteomes" id="UP001595833">
    <property type="component" value="Unassembled WGS sequence"/>
</dbReference>
<name>A0ABV9Y0B1_9PSEU</name>
<keyword evidence="2 10" id="KW-0328">Glycosyltransferase</keyword>
<feature type="transmembrane region" description="Helical" evidence="9">
    <location>
        <begin position="413"/>
        <end position="433"/>
    </location>
</feature>
<feature type="transmembrane region" description="Helical" evidence="9">
    <location>
        <begin position="380"/>
        <end position="401"/>
    </location>
</feature>
<evidence type="ECO:0000256" key="8">
    <source>
        <dbReference type="SAM" id="MobiDB-lite"/>
    </source>
</evidence>
<feature type="transmembrane region" description="Helical" evidence="9">
    <location>
        <begin position="453"/>
        <end position="472"/>
    </location>
</feature>
<dbReference type="RefSeq" id="WP_344039578.1">
    <property type="nucleotide sequence ID" value="NZ_BAAAKE010000017.1"/>
</dbReference>
<feature type="transmembrane region" description="Helical" evidence="9">
    <location>
        <begin position="190"/>
        <end position="208"/>
    </location>
</feature>
<proteinExistence type="inferred from homology"/>
<evidence type="ECO:0000256" key="4">
    <source>
        <dbReference type="ARBA" id="ARBA00022692"/>
    </source>
</evidence>
<evidence type="ECO:0000256" key="7">
    <source>
        <dbReference type="ARBA" id="ARBA00043987"/>
    </source>
</evidence>
<dbReference type="InterPro" id="IPR049829">
    <property type="entry name" value="MptA/B-like"/>
</dbReference>
<evidence type="ECO:0000256" key="3">
    <source>
        <dbReference type="ARBA" id="ARBA00022679"/>
    </source>
</evidence>
<comment type="similarity">
    <text evidence="7">Belongs to the MptA/B family.</text>
</comment>
<dbReference type="EMBL" id="JBHSJB010000018">
    <property type="protein sequence ID" value="MFC5056123.1"/>
    <property type="molecule type" value="Genomic_DNA"/>
</dbReference>
<comment type="subcellular location">
    <subcellularLocation>
        <location evidence="1">Membrane</location>
        <topology evidence="1">Multi-pass membrane protein</topology>
    </subcellularLocation>
</comment>